<proteinExistence type="predicted"/>
<name>A0AAD9IYL9_9ANNE</name>
<dbReference type="EMBL" id="JAODUP010000917">
    <property type="protein sequence ID" value="KAK2142753.1"/>
    <property type="molecule type" value="Genomic_DNA"/>
</dbReference>
<evidence type="ECO:0000313" key="2">
    <source>
        <dbReference type="Proteomes" id="UP001208570"/>
    </source>
</evidence>
<protein>
    <submittedName>
        <fullName evidence="1">Uncharacterized protein</fullName>
    </submittedName>
</protein>
<dbReference type="AlphaFoldDB" id="A0AAD9IYL9"/>
<comment type="caution">
    <text evidence="1">The sequence shown here is derived from an EMBL/GenBank/DDBJ whole genome shotgun (WGS) entry which is preliminary data.</text>
</comment>
<sequence>MWNDNLVKTVTIMRNFSRAGYEGDWALHLFASEAILPYFRFAGCHNYARYGAFYVHKMKGLNPEMMKILQQGAFVRHIPAVYNSTWTDIFIETTYMRLGHGPSGTTGVAINYHQMMKWALSFAITGEVSQHVLAMSTNKQHTHHTHHKEESESRIKVDKADRLRLCNTLDICIYLDGDSHRDGALMNIVTGQIAHPDVNAYDAVSLGQRAMTNFKAGWPRSFYDPLGTLVVTMDVTKKYMVVGEERVYDQELIYIHVTRVYMQIIG</sequence>
<dbReference type="PANTHER" id="PTHR47018">
    <property type="entry name" value="CXC DOMAIN-CONTAINING PROTEIN-RELATED"/>
    <property type="match status" value="1"/>
</dbReference>
<keyword evidence="2" id="KW-1185">Reference proteome</keyword>
<gene>
    <name evidence="1" type="ORF">LSH36_917g01002</name>
</gene>
<dbReference type="PANTHER" id="PTHR47018:SF1">
    <property type="entry name" value="TESMIN_TSO1-LIKE CXC DOMAIN-CONTAINING PROTEIN"/>
    <property type="match status" value="1"/>
</dbReference>
<accession>A0AAD9IYL9</accession>
<reference evidence="1" key="1">
    <citation type="journal article" date="2023" name="Mol. Biol. Evol.">
        <title>Third-Generation Sequencing Reveals the Adaptive Role of the Epigenome in Three Deep-Sea Polychaetes.</title>
        <authorList>
            <person name="Perez M."/>
            <person name="Aroh O."/>
            <person name="Sun Y."/>
            <person name="Lan Y."/>
            <person name="Juniper S.K."/>
            <person name="Young C.R."/>
            <person name="Angers B."/>
            <person name="Qian P.Y."/>
        </authorList>
    </citation>
    <scope>NUCLEOTIDE SEQUENCE</scope>
    <source>
        <strain evidence="1">P08H-3</strain>
    </source>
</reference>
<dbReference type="Proteomes" id="UP001208570">
    <property type="component" value="Unassembled WGS sequence"/>
</dbReference>
<organism evidence="1 2">
    <name type="scientific">Paralvinella palmiformis</name>
    <dbReference type="NCBI Taxonomy" id="53620"/>
    <lineage>
        <taxon>Eukaryota</taxon>
        <taxon>Metazoa</taxon>
        <taxon>Spiralia</taxon>
        <taxon>Lophotrochozoa</taxon>
        <taxon>Annelida</taxon>
        <taxon>Polychaeta</taxon>
        <taxon>Sedentaria</taxon>
        <taxon>Canalipalpata</taxon>
        <taxon>Terebellida</taxon>
        <taxon>Terebelliformia</taxon>
        <taxon>Alvinellidae</taxon>
        <taxon>Paralvinella</taxon>
    </lineage>
</organism>
<evidence type="ECO:0000313" key="1">
    <source>
        <dbReference type="EMBL" id="KAK2142753.1"/>
    </source>
</evidence>